<proteinExistence type="predicted"/>
<evidence type="ECO:0000313" key="3">
    <source>
        <dbReference type="EMBL" id="MEA5479223.1"/>
    </source>
</evidence>
<name>A0ABU5TMI3_9CYAN</name>
<accession>A0ABU5TMI3</accession>
<dbReference type="CDD" id="cd06260">
    <property type="entry name" value="DUF820-like"/>
    <property type="match status" value="1"/>
</dbReference>
<evidence type="ECO:0000259" key="2">
    <source>
        <dbReference type="Pfam" id="PF05685"/>
    </source>
</evidence>
<dbReference type="Pfam" id="PF05685">
    <property type="entry name" value="Uma2"/>
    <property type="match status" value="1"/>
</dbReference>
<evidence type="ECO:0000313" key="4">
    <source>
        <dbReference type="Proteomes" id="UP001301388"/>
    </source>
</evidence>
<organism evidence="3 4">
    <name type="scientific">Pseudanabaena galeata UHCC 0370</name>
    <dbReference type="NCBI Taxonomy" id="3110310"/>
    <lineage>
        <taxon>Bacteria</taxon>
        <taxon>Bacillati</taxon>
        <taxon>Cyanobacteriota</taxon>
        <taxon>Cyanophyceae</taxon>
        <taxon>Pseudanabaenales</taxon>
        <taxon>Pseudanabaenaceae</taxon>
        <taxon>Pseudanabaena</taxon>
    </lineage>
</organism>
<dbReference type="EMBL" id="JAYGIE010000085">
    <property type="protein sequence ID" value="MEA5479223.1"/>
    <property type="molecule type" value="Genomic_DNA"/>
</dbReference>
<comment type="caution">
    <text evidence="3">The sequence shown here is derived from an EMBL/GenBank/DDBJ whole genome shotgun (WGS) entry which is preliminary data.</text>
</comment>
<reference evidence="3 4" key="1">
    <citation type="submission" date="2023-12" db="EMBL/GenBank/DDBJ databases">
        <title>Baltic Sea Cyanobacteria.</title>
        <authorList>
            <person name="Delbaje E."/>
            <person name="Fewer D.P."/>
            <person name="Shishido T.K."/>
        </authorList>
    </citation>
    <scope>NUCLEOTIDE SEQUENCE [LARGE SCALE GENOMIC DNA]</scope>
    <source>
        <strain evidence="3 4">UHCC 0370</strain>
    </source>
</reference>
<feature type="compositionally biased region" description="Polar residues" evidence="1">
    <location>
        <begin position="221"/>
        <end position="231"/>
    </location>
</feature>
<dbReference type="RefSeq" id="WP_323262513.1">
    <property type="nucleotide sequence ID" value="NZ_JAYGIE010000085.1"/>
</dbReference>
<keyword evidence="3" id="KW-0255">Endonuclease</keyword>
<dbReference type="PANTHER" id="PTHR33352">
    <property type="entry name" value="SLR1095 PROTEIN"/>
    <property type="match status" value="1"/>
</dbReference>
<dbReference type="SUPFAM" id="SSF52980">
    <property type="entry name" value="Restriction endonuclease-like"/>
    <property type="match status" value="1"/>
</dbReference>
<gene>
    <name evidence="3" type="ORF">VB774_16500</name>
</gene>
<feature type="region of interest" description="Disordered" evidence="1">
    <location>
        <begin position="214"/>
        <end position="233"/>
    </location>
</feature>
<keyword evidence="3" id="KW-0540">Nuclease</keyword>
<dbReference type="InterPro" id="IPR011335">
    <property type="entry name" value="Restrct_endonuc-II-like"/>
</dbReference>
<keyword evidence="4" id="KW-1185">Reference proteome</keyword>
<evidence type="ECO:0000256" key="1">
    <source>
        <dbReference type="SAM" id="MobiDB-lite"/>
    </source>
</evidence>
<dbReference type="InterPro" id="IPR008538">
    <property type="entry name" value="Uma2"/>
</dbReference>
<dbReference type="Gene3D" id="3.90.1570.10">
    <property type="entry name" value="tt1808, chain A"/>
    <property type="match status" value="1"/>
</dbReference>
<dbReference type="Proteomes" id="UP001301388">
    <property type="component" value="Unassembled WGS sequence"/>
</dbReference>
<dbReference type="InterPro" id="IPR012296">
    <property type="entry name" value="Nuclease_put_TT1808"/>
</dbReference>
<feature type="domain" description="Putative restriction endonuclease" evidence="2">
    <location>
        <begin position="22"/>
        <end position="163"/>
    </location>
</feature>
<sequence length="256" mass="29909">MLQIDLKHLPTSDELPDSDDTPVDNEDQNFVPNLLLFLLEYIWKDRDDWYFGVDMGIYHTTGVSPRIPVIPDGFLSLGVERRKNGGSRSSYVMWEEEYTAPILTLEVVSHSYGDEYEKKLDIYRKLGVKYYVIYNPQFWRRDGHLPFEVYTLVDGNYQLQIGEPLWMPEIGLGIGRCVLPSDRFRREVLSWFDDRGQRYLTTDEQADMESQRANFERQRANAENQKAQSEQLRADAAEKQVELLLAKLRSLGIDEE</sequence>
<keyword evidence="3" id="KW-0378">Hydrolase</keyword>
<dbReference type="PANTHER" id="PTHR33352:SF3">
    <property type="entry name" value="SLR1612 PROTEIN"/>
    <property type="match status" value="1"/>
</dbReference>
<dbReference type="GO" id="GO:0004519">
    <property type="term" value="F:endonuclease activity"/>
    <property type="evidence" value="ECO:0007669"/>
    <property type="project" value="UniProtKB-KW"/>
</dbReference>
<protein>
    <submittedName>
        <fullName evidence="3">Uma2 family endonuclease</fullName>
    </submittedName>
</protein>